<dbReference type="InterPro" id="IPR051151">
    <property type="entry name" value="Group_II_Decarboxylase"/>
</dbReference>
<evidence type="ECO:0000313" key="4">
    <source>
        <dbReference type="Proteomes" id="UP000823775"/>
    </source>
</evidence>
<evidence type="ECO:0000256" key="1">
    <source>
        <dbReference type="ARBA" id="ARBA00009533"/>
    </source>
</evidence>
<proteinExistence type="inferred from homology"/>
<keyword evidence="2" id="KW-0456">Lyase</keyword>
<evidence type="ECO:0000256" key="2">
    <source>
        <dbReference type="ARBA" id="ARBA00022793"/>
    </source>
</evidence>
<keyword evidence="4" id="KW-1185">Reference proteome</keyword>
<comment type="caution">
    <text evidence="3">The sequence shown here is derived from an EMBL/GenBank/DDBJ whole genome shotgun (WGS) entry which is preliminary data.</text>
</comment>
<dbReference type="EMBL" id="JACEIK010001528">
    <property type="protein sequence ID" value="MCD7470133.1"/>
    <property type="molecule type" value="Genomic_DNA"/>
</dbReference>
<keyword evidence="2" id="KW-0210">Decarboxylase</keyword>
<evidence type="ECO:0000313" key="3">
    <source>
        <dbReference type="EMBL" id="MCD7470133.1"/>
    </source>
</evidence>
<reference evidence="3 4" key="1">
    <citation type="journal article" date="2021" name="BMC Genomics">
        <title>Datura genome reveals duplications of psychoactive alkaloid biosynthetic genes and high mutation rate following tissue culture.</title>
        <authorList>
            <person name="Rajewski A."/>
            <person name="Carter-House D."/>
            <person name="Stajich J."/>
            <person name="Litt A."/>
        </authorList>
    </citation>
    <scope>NUCLEOTIDE SEQUENCE [LARGE SCALE GENOMIC DNA]</scope>
    <source>
        <strain evidence="3">AR-01</strain>
    </source>
</reference>
<comment type="similarity">
    <text evidence="1">Belongs to the group II decarboxylase family.</text>
</comment>
<name>A0ABS8TH12_DATST</name>
<accession>A0ABS8TH12</accession>
<protein>
    <submittedName>
        <fullName evidence="3">Uncharacterized protein</fullName>
    </submittedName>
</protein>
<sequence>MGRWIVDLRAKLLQHKDKPAIINVMMELPSKEICDDLDIILQTLKDCGYSEDMFYIHCDAALCGLMVPFINNMISFKYGTCQCDARHHGEMLDNFMNELVQQRKQWYQGGGVEPPCVADDIGAQNCACSYHKIDYISS</sequence>
<gene>
    <name evidence="3" type="ORF">HAX54_009718</name>
</gene>
<dbReference type="Proteomes" id="UP000823775">
    <property type="component" value="Unassembled WGS sequence"/>
</dbReference>
<organism evidence="3 4">
    <name type="scientific">Datura stramonium</name>
    <name type="common">Jimsonweed</name>
    <name type="synonym">Common thornapple</name>
    <dbReference type="NCBI Taxonomy" id="4076"/>
    <lineage>
        <taxon>Eukaryota</taxon>
        <taxon>Viridiplantae</taxon>
        <taxon>Streptophyta</taxon>
        <taxon>Embryophyta</taxon>
        <taxon>Tracheophyta</taxon>
        <taxon>Spermatophyta</taxon>
        <taxon>Magnoliopsida</taxon>
        <taxon>eudicotyledons</taxon>
        <taxon>Gunneridae</taxon>
        <taxon>Pentapetalae</taxon>
        <taxon>asterids</taxon>
        <taxon>lamiids</taxon>
        <taxon>Solanales</taxon>
        <taxon>Solanaceae</taxon>
        <taxon>Solanoideae</taxon>
        <taxon>Datureae</taxon>
        <taxon>Datura</taxon>
    </lineage>
</organism>
<dbReference type="PANTHER" id="PTHR46101:SF16">
    <property type="entry name" value="HISTIDINE DECARBOXYLASE-LIKE"/>
    <property type="match status" value="1"/>
</dbReference>
<dbReference type="PANTHER" id="PTHR46101">
    <property type="match status" value="1"/>
</dbReference>